<dbReference type="Gene3D" id="1.10.150.240">
    <property type="entry name" value="Putative phosphatase, domain 2"/>
    <property type="match status" value="1"/>
</dbReference>
<dbReference type="PANTHER" id="PTHR47829">
    <property type="entry name" value="HYDROLASE, PUTATIVE (AFU_ORTHOLOGUE AFUA_1G12880)-RELATED"/>
    <property type="match status" value="1"/>
</dbReference>
<dbReference type="InterPro" id="IPR023198">
    <property type="entry name" value="PGP-like_dom2"/>
</dbReference>
<reference evidence="2 3" key="1">
    <citation type="submission" date="2018-04" db="EMBL/GenBank/DDBJ databases">
        <authorList>
            <person name="Huttner S."/>
            <person name="Dainat J."/>
        </authorList>
    </citation>
    <scope>NUCLEOTIDE SEQUENCE [LARGE SCALE GENOMIC DNA]</scope>
</reference>
<sequence length="315" mass="34127">MPPTLSPSPSPSPPVKRPKVILFDIGGVLTASPFQAILDYELRHGIPTGWINYSISRSAPSGFWQRLETGSIPLDEAFFAGFNRDLHDPARWKAFYLAHQQQQQQQQAQTSSPPTSGPPLPAPEPTQIPPMPQIDGKYLFHAMMSAARVPDPWMYPAARAVRASGQYLVAGLSNTVKFPAGHDGDRAQIPPFLTGLFDVLVSSAHEGLRKPDPRIYRLALERVDKFARAHAGSARGRALGWADGVAARDVVFLDDIGENLRAARAAGFRTIKVPLGRAYEAVEELERVTGLALAGDHPKIPVKPDLAGGAGKAKI</sequence>
<dbReference type="InterPro" id="IPR036412">
    <property type="entry name" value="HAD-like_sf"/>
</dbReference>
<dbReference type="PANTHER" id="PTHR47829:SF1">
    <property type="entry name" value="HAD FAMILY PHOSPHATASE"/>
    <property type="match status" value="1"/>
</dbReference>
<protein>
    <submittedName>
        <fullName evidence="2">0f264b69-d66d-447e-a672-731fb0924460</fullName>
    </submittedName>
</protein>
<dbReference type="Proteomes" id="UP000289323">
    <property type="component" value="Unassembled WGS sequence"/>
</dbReference>
<feature type="region of interest" description="Disordered" evidence="1">
    <location>
        <begin position="98"/>
        <end position="128"/>
    </location>
</feature>
<organism evidence="2 3">
    <name type="scientific">Thermothielavioides terrestris</name>
    <dbReference type="NCBI Taxonomy" id="2587410"/>
    <lineage>
        <taxon>Eukaryota</taxon>
        <taxon>Fungi</taxon>
        <taxon>Dikarya</taxon>
        <taxon>Ascomycota</taxon>
        <taxon>Pezizomycotina</taxon>
        <taxon>Sordariomycetes</taxon>
        <taxon>Sordariomycetidae</taxon>
        <taxon>Sordariales</taxon>
        <taxon>Chaetomiaceae</taxon>
        <taxon>Thermothielavioides</taxon>
    </lineage>
</organism>
<evidence type="ECO:0000313" key="3">
    <source>
        <dbReference type="Proteomes" id="UP000289323"/>
    </source>
</evidence>
<dbReference type="SUPFAM" id="SSF56784">
    <property type="entry name" value="HAD-like"/>
    <property type="match status" value="1"/>
</dbReference>
<feature type="compositionally biased region" description="Low complexity" evidence="1">
    <location>
        <begin position="98"/>
        <end position="114"/>
    </location>
</feature>
<accession>A0A446BET3</accession>
<dbReference type="InterPro" id="IPR023214">
    <property type="entry name" value="HAD_sf"/>
</dbReference>
<proteinExistence type="predicted"/>
<dbReference type="EMBL" id="OUUZ01000008">
    <property type="protein sequence ID" value="SPQ20943.1"/>
    <property type="molecule type" value="Genomic_DNA"/>
</dbReference>
<dbReference type="CDD" id="cd02603">
    <property type="entry name" value="HAD_sEH-N_like"/>
    <property type="match status" value="1"/>
</dbReference>
<name>A0A446BET3_9PEZI</name>
<dbReference type="InterPro" id="IPR052898">
    <property type="entry name" value="ACAD10-like"/>
</dbReference>
<dbReference type="Gene3D" id="3.40.50.1000">
    <property type="entry name" value="HAD superfamily/HAD-like"/>
    <property type="match status" value="1"/>
</dbReference>
<dbReference type="AlphaFoldDB" id="A0A446BET3"/>
<evidence type="ECO:0000313" key="2">
    <source>
        <dbReference type="EMBL" id="SPQ20943.1"/>
    </source>
</evidence>
<dbReference type="SFLD" id="SFLDG01129">
    <property type="entry name" value="C1.5:_HAD__Beta-PGM__Phosphata"/>
    <property type="match status" value="1"/>
</dbReference>
<feature type="compositionally biased region" description="Pro residues" evidence="1">
    <location>
        <begin position="115"/>
        <end position="128"/>
    </location>
</feature>
<dbReference type="SFLD" id="SFLDS00003">
    <property type="entry name" value="Haloacid_Dehalogenase"/>
    <property type="match status" value="1"/>
</dbReference>
<evidence type="ECO:0000256" key="1">
    <source>
        <dbReference type="SAM" id="MobiDB-lite"/>
    </source>
</evidence>
<gene>
    <name evidence="2" type="ORF">TT172_LOCUS3362</name>
</gene>